<evidence type="ECO:0000313" key="8">
    <source>
        <dbReference type="Proteomes" id="UP000007161"/>
    </source>
</evidence>
<dbReference type="HOGENOM" id="CLU_896960_0_0_0"/>
<proteinExistence type="predicted"/>
<keyword evidence="2 5" id="KW-0812">Transmembrane</keyword>
<accession>H2J6Z5</accession>
<reference evidence="8" key="2">
    <citation type="submission" date="2012-01" db="EMBL/GenBank/DDBJ databases">
        <title>Complete sequence of chromosome of Marinitoga piezophila KA3.</title>
        <authorList>
            <person name="Lucas S."/>
            <person name="Han J."/>
            <person name="Lapidus A."/>
            <person name="Cheng J.-F."/>
            <person name="Goodwin L."/>
            <person name="Pitluck S."/>
            <person name="Peters L."/>
            <person name="Mikhailova N."/>
            <person name="Teshima H."/>
            <person name="Detter J.C."/>
            <person name="Han C."/>
            <person name="Tapia R."/>
            <person name="Land M."/>
            <person name="Hauser L."/>
            <person name="Kyrpides N."/>
            <person name="Ivanova N."/>
            <person name="Pagani I."/>
            <person name="Jebbar M."/>
            <person name="Vannier P."/>
            <person name="Oger P."/>
            <person name="Cario A."/>
            <person name="Bartlett D."/>
            <person name="Noll K.M."/>
            <person name="Woyke T."/>
        </authorList>
    </citation>
    <scope>NUCLEOTIDE SEQUENCE [LARGE SCALE GENOMIC DNA]</scope>
    <source>
        <strain evidence="8">DSM 14283 / JCM 11233 / KA3</strain>
    </source>
</reference>
<evidence type="ECO:0000256" key="2">
    <source>
        <dbReference type="ARBA" id="ARBA00022692"/>
    </source>
</evidence>
<gene>
    <name evidence="7" type="ordered locus">Marpi_0844</name>
</gene>
<dbReference type="SUPFAM" id="SSF90123">
    <property type="entry name" value="ABC transporter transmembrane region"/>
    <property type="match status" value="1"/>
</dbReference>
<dbReference type="OrthoDB" id="46357at2"/>
<dbReference type="KEGG" id="mpz:Marpi_0844"/>
<dbReference type="EMBL" id="CP003257">
    <property type="protein sequence ID" value="AEX85260.1"/>
    <property type="molecule type" value="Genomic_DNA"/>
</dbReference>
<protein>
    <recommendedName>
        <fullName evidence="6">ABC transmembrane type-1 domain-containing protein</fullName>
    </recommendedName>
</protein>
<evidence type="ECO:0000313" key="7">
    <source>
        <dbReference type="EMBL" id="AEX85260.1"/>
    </source>
</evidence>
<keyword evidence="3 5" id="KW-1133">Transmembrane helix</keyword>
<dbReference type="Proteomes" id="UP000007161">
    <property type="component" value="Chromosome"/>
</dbReference>
<dbReference type="eggNOG" id="COG1132">
    <property type="taxonomic scope" value="Bacteria"/>
</dbReference>
<dbReference type="Gene3D" id="1.20.1560.10">
    <property type="entry name" value="ABC transporter type 1, transmembrane domain"/>
    <property type="match status" value="1"/>
</dbReference>
<sequence>MGTLIKWIMKSNKKRYVEITILNICGILSSIAISYSAVISKDIINFAIEKNDKFYFYSIIFFFLVIIGHITFGISKAYVSYFKGGYMHDAGIYTYKTIINKNFQDFIKKTPAQYAELSLRTVEKVANTLSNYATMGGLVYFFKLFIYMSTIFVLDYYSGLASILFSIILILLLLGSNAYYYPRSKKLNDLELEVKEYVSDMFAGKFESALFNAIDHEMVSYNNYVKDYWKRLRKLYIIDLLYSNTSRRFISTLFYFYIVYRGIKLNDVGKLYSMTTIFIMIRMQLYNAMGAWHAIREGMIAAKQLEEFVG</sequence>
<comment type="subcellular location">
    <subcellularLocation>
        <location evidence="1">Cell membrane</location>
        <topology evidence="1">Multi-pass membrane protein</topology>
    </subcellularLocation>
</comment>
<feature type="transmembrane region" description="Helical" evidence="5">
    <location>
        <begin position="21"/>
        <end position="39"/>
    </location>
</feature>
<reference evidence="7 8" key="1">
    <citation type="journal article" date="2012" name="J. Bacteriol.">
        <title>Complete Genome Sequence of the Thermophilic, Piezophilic, Heterotrophic Bacterium Marinitoga piezophila KA3.</title>
        <authorList>
            <person name="Lucas S."/>
            <person name="Han J."/>
            <person name="Lapidus A."/>
            <person name="Cheng J.F."/>
            <person name="Goodwin L.A."/>
            <person name="Pitluck S."/>
            <person name="Peters L."/>
            <person name="Mikhailova N."/>
            <person name="Teshima H."/>
            <person name="Detter J.C."/>
            <person name="Han C."/>
            <person name="Tapia R."/>
            <person name="Land M."/>
            <person name="Hauser L."/>
            <person name="Kyrpides N.C."/>
            <person name="Ivanova N."/>
            <person name="Pagani I."/>
            <person name="Vannier P."/>
            <person name="Oger P."/>
            <person name="Bartlett D.H."/>
            <person name="Noll K.M."/>
            <person name="Woyke T."/>
            <person name="Jebbar M."/>
        </authorList>
    </citation>
    <scope>NUCLEOTIDE SEQUENCE [LARGE SCALE GENOMIC DNA]</scope>
    <source>
        <strain evidence="8">DSM 14283 / JCM 11233 / KA3</strain>
    </source>
</reference>
<feature type="domain" description="ABC transmembrane type-1" evidence="6">
    <location>
        <begin position="24"/>
        <end position="297"/>
    </location>
</feature>
<dbReference type="GO" id="GO:0140359">
    <property type="term" value="F:ABC-type transporter activity"/>
    <property type="evidence" value="ECO:0007669"/>
    <property type="project" value="InterPro"/>
</dbReference>
<keyword evidence="8" id="KW-1185">Reference proteome</keyword>
<dbReference type="GO" id="GO:0005524">
    <property type="term" value="F:ATP binding"/>
    <property type="evidence" value="ECO:0007669"/>
    <property type="project" value="InterPro"/>
</dbReference>
<dbReference type="GO" id="GO:0005886">
    <property type="term" value="C:plasma membrane"/>
    <property type="evidence" value="ECO:0007669"/>
    <property type="project" value="UniProtKB-SubCell"/>
</dbReference>
<evidence type="ECO:0000256" key="3">
    <source>
        <dbReference type="ARBA" id="ARBA00022989"/>
    </source>
</evidence>
<feature type="transmembrane region" description="Helical" evidence="5">
    <location>
        <begin position="160"/>
        <end position="180"/>
    </location>
</feature>
<dbReference type="InterPro" id="IPR036640">
    <property type="entry name" value="ABC1_TM_sf"/>
</dbReference>
<evidence type="ECO:0000259" key="6">
    <source>
        <dbReference type="PROSITE" id="PS50929"/>
    </source>
</evidence>
<name>H2J6Z5_MARPK</name>
<evidence type="ECO:0000256" key="4">
    <source>
        <dbReference type="ARBA" id="ARBA00023136"/>
    </source>
</evidence>
<dbReference type="InterPro" id="IPR011527">
    <property type="entry name" value="ABC1_TM_dom"/>
</dbReference>
<keyword evidence="4 5" id="KW-0472">Membrane</keyword>
<feature type="transmembrane region" description="Helical" evidence="5">
    <location>
        <begin position="132"/>
        <end position="154"/>
    </location>
</feature>
<dbReference type="AlphaFoldDB" id="H2J6Z5"/>
<organism evidence="7 8">
    <name type="scientific">Marinitoga piezophila (strain DSM 14283 / JCM 11233 / KA3)</name>
    <dbReference type="NCBI Taxonomy" id="443254"/>
    <lineage>
        <taxon>Bacteria</taxon>
        <taxon>Thermotogati</taxon>
        <taxon>Thermotogota</taxon>
        <taxon>Thermotogae</taxon>
        <taxon>Petrotogales</taxon>
        <taxon>Petrotogaceae</taxon>
        <taxon>Marinitoga</taxon>
    </lineage>
</organism>
<evidence type="ECO:0000256" key="5">
    <source>
        <dbReference type="SAM" id="Phobius"/>
    </source>
</evidence>
<dbReference type="RefSeq" id="WP_014296332.1">
    <property type="nucleotide sequence ID" value="NC_016751.1"/>
</dbReference>
<feature type="transmembrane region" description="Helical" evidence="5">
    <location>
        <begin position="54"/>
        <end position="74"/>
    </location>
</feature>
<evidence type="ECO:0000256" key="1">
    <source>
        <dbReference type="ARBA" id="ARBA00004651"/>
    </source>
</evidence>
<dbReference type="PROSITE" id="PS50929">
    <property type="entry name" value="ABC_TM1F"/>
    <property type="match status" value="1"/>
</dbReference>
<dbReference type="STRING" id="443254.Marpi_0844"/>